<keyword evidence="2" id="KW-0472">Membrane</keyword>
<evidence type="ECO:0000313" key="4">
    <source>
        <dbReference type="Proteomes" id="UP000237105"/>
    </source>
</evidence>
<dbReference type="Proteomes" id="UP000237105">
    <property type="component" value="Unassembled WGS sequence"/>
</dbReference>
<keyword evidence="2" id="KW-1133">Transmembrane helix</keyword>
<protein>
    <submittedName>
        <fullName evidence="3">Uncharacterized protein</fullName>
    </submittedName>
</protein>
<evidence type="ECO:0000256" key="2">
    <source>
        <dbReference type="SAM" id="Phobius"/>
    </source>
</evidence>
<evidence type="ECO:0000313" key="3">
    <source>
        <dbReference type="EMBL" id="PON71834.1"/>
    </source>
</evidence>
<dbReference type="OrthoDB" id="10615291at2759"/>
<dbReference type="EMBL" id="JXTB01000042">
    <property type="protein sequence ID" value="PON71834.1"/>
    <property type="molecule type" value="Genomic_DNA"/>
</dbReference>
<feature type="compositionally biased region" description="Basic and acidic residues" evidence="1">
    <location>
        <begin position="1"/>
        <end position="19"/>
    </location>
</feature>
<proteinExistence type="predicted"/>
<comment type="caution">
    <text evidence="3">The sequence shown here is derived from an EMBL/GenBank/DDBJ whole genome shotgun (WGS) entry which is preliminary data.</text>
</comment>
<feature type="region of interest" description="Disordered" evidence="1">
    <location>
        <begin position="1"/>
        <end position="22"/>
    </location>
</feature>
<feature type="non-terminal residue" evidence="3">
    <location>
        <position position="1"/>
    </location>
</feature>
<name>A0A2P5DEW8_PARAD</name>
<keyword evidence="4" id="KW-1185">Reference proteome</keyword>
<gene>
    <name evidence="3" type="ORF">PanWU01x14_070210</name>
</gene>
<reference evidence="4" key="1">
    <citation type="submission" date="2016-06" db="EMBL/GenBank/DDBJ databases">
        <title>Parallel loss of symbiosis genes in relatives of nitrogen-fixing non-legume Parasponia.</title>
        <authorList>
            <person name="Van Velzen R."/>
            <person name="Holmer R."/>
            <person name="Bu F."/>
            <person name="Rutten L."/>
            <person name="Van Zeijl A."/>
            <person name="Liu W."/>
            <person name="Santuari L."/>
            <person name="Cao Q."/>
            <person name="Sharma T."/>
            <person name="Shen D."/>
            <person name="Roswanjaya Y."/>
            <person name="Wardhani T."/>
            <person name="Kalhor M.S."/>
            <person name="Jansen J."/>
            <person name="Van den Hoogen J."/>
            <person name="Gungor B."/>
            <person name="Hartog M."/>
            <person name="Hontelez J."/>
            <person name="Verver J."/>
            <person name="Yang W.-C."/>
            <person name="Schijlen E."/>
            <person name="Repin R."/>
            <person name="Schilthuizen M."/>
            <person name="Schranz E."/>
            <person name="Heidstra R."/>
            <person name="Miyata K."/>
            <person name="Fedorova E."/>
            <person name="Kohlen W."/>
            <person name="Bisseling T."/>
            <person name="Smit S."/>
            <person name="Geurts R."/>
        </authorList>
    </citation>
    <scope>NUCLEOTIDE SEQUENCE [LARGE SCALE GENOMIC DNA]</scope>
    <source>
        <strain evidence="4">cv. WU1-14</strain>
    </source>
</reference>
<feature type="transmembrane region" description="Helical" evidence="2">
    <location>
        <begin position="30"/>
        <end position="47"/>
    </location>
</feature>
<accession>A0A2P5DEW8</accession>
<keyword evidence="2" id="KW-0812">Transmembrane</keyword>
<sequence>VAKSDPKSKEGDKVSESDAKKKKFSWMRKAGRLVFIIALEAVVQFLTNEKND</sequence>
<organism evidence="3 4">
    <name type="scientific">Parasponia andersonii</name>
    <name type="common">Sponia andersonii</name>
    <dbReference type="NCBI Taxonomy" id="3476"/>
    <lineage>
        <taxon>Eukaryota</taxon>
        <taxon>Viridiplantae</taxon>
        <taxon>Streptophyta</taxon>
        <taxon>Embryophyta</taxon>
        <taxon>Tracheophyta</taxon>
        <taxon>Spermatophyta</taxon>
        <taxon>Magnoliopsida</taxon>
        <taxon>eudicotyledons</taxon>
        <taxon>Gunneridae</taxon>
        <taxon>Pentapetalae</taxon>
        <taxon>rosids</taxon>
        <taxon>fabids</taxon>
        <taxon>Rosales</taxon>
        <taxon>Cannabaceae</taxon>
        <taxon>Parasponia</taxon>
    </lineage>
</organism>
<dbReference type="AlphaFoldDB" id="A0A2P5DEW8"/>
<evidence type="ECO:0000256" key="1">
    <source>
        <dbReference type="SAM" id="MobiDB-lite"/>
    </source>
</evidence>